<proteinExistence type="predicted"/>
<protein>
    <recommendedName>
        <fullName evidence="2">Rap1a immunity protein domain-containing protein</fullName>
    </recommendedName>
</protein>
<dbReference type="RefSeq" id="WP_012125627.1">
    <property type="nucleotide sequence ID" value="NC_009778.1"/>
</dbReference>
<feature type="domain" description="Rap1a immunity protein" evidence="2">
    <location>
        <begin position="32"/>
        <end position="113"/>
    </location>
</feature>
<reference evidence="3 4" key="1">
    <citation type="journal article" date="2010" name="PLoS ONE">
        <title>Genome sequence of Cronobacter sakazakii BAA-894 and comparative genomic hybridization analysis with other Cronobacter species.</title>
        <authorList>
            <person name="Kucerova E."/>
            <person name="Clifton S.W."/>
            <person name="Xia X.Q."/>
            <person name="Long F."/>
            <person name="Porwollik S."/>
            <person name="Fulton L."/>
            <person name="Fronick C."/>
            <person name="Minx P."/>
            <person name="Kyung K."/>
            <person name="Warren W."/>
            <person name="Fulton R."/>
            <person name="Feng D."/>
            <person name="Wollam A."/>
            <person name="Shah N."/>
            <person name="Bhonagiri V."/>
            <person name="Nash W.E."/>
            <person name="Hallsworth-Pepin K."/>
            <person name="Wilson R.K."/>
            <person name="McClelland M."/>
            <person name="Forsythe S.J."/>
        </authorList>
    </citation>
    <scope>NUCLEOTIDE SEQUENCE [LARGE SCALE GENOMIC DNA]</scope>
    <source>
        <strain evidence="3 4">ATCC BAA-894</strain>
    </source>
</reference>
<feature type="chain" id="PRO_5002710297" description="Rap1a immunity protein domain-containing protein" evidence="1">
    <location>
        <begin position="20"/>
        <end position="115"/>
    </location>
</feature>
<evidence type="ECO:0000313" key="4">
    <source>
        <dbReference type="Proteomes" id="UP000000260"/>
    </source>
</evidence>
<dbReference type="AlphaFoldDB" id="A7MEQ5"/>
<evidence type="ECO:0000259" key="2">
    <source>
        <dbReference type="Pfam" id="PF18602"/>
    </source>
</evidence>
<feature type="signal peptide" evidence="1">
    <location>
        <begin position="1"/>
        <end position="19"/>
    </location>
</feature>
<dbReference type="KEGG" id="esa:ESA_03049"/>
<dbReference type="Pfam" id="PF18602">
    <property type="entry name" value="Rap1a"/>
    <property type="match status" value="1"/>
</dbReference>
<dbReference type="Gene3D" id="1.10.890.40">
    <property type="match status" value="1"/>
</dbReference>
<name>A7MEQ5_CROS8</name>
<keyword evidence="4" id="KW-1185">Reference proteome</keyword>
<dbReference type="Proteomes" id="UP000000260">
    <property type="component" value="Chromosome"/>
</dbReference>
<dbReference type="InterPro" id="IPR041238">
    <property type="entry name" value="Rap1a"/>
</dbReference>
<organism evidence="3 4">
    <name type="scientific">Cronobacter sakazakii (strain ATCC BAA-894)</name>
    <name type="common">Enterobacter sakazakii</name>
    <dbReference type="NCBI Taxonomy" id="290339"/>
    <lineage>
        <taxon>Bacteria</taxon>
        <taxon>Pseudomonadati</taxon>
        <taxon>Pseudomonadota</taxon>
        <taxon>Gammaproteobacteria</taxon>
        <taxon>Enterobacterales</taxon>
        <taxon>Enterobacteriaceae</taxon>
        <taxon>Cronobacter</taxon>
    </lineage>
</organism>
<accession>A7MEQ5</accession>
<gene>
    <name evidence="3" type="ordered locus">ESA_03049</name>
</gene>
<sequence length="115" mass="12528">MIRFTAMAITALISFGAHADYYGGEDLAKWSDALMRAKANTAVETDYADIGKLRGLAIGVHDIFEGTLVCSPDNATNGQIVDTVVVYVRNHPEKRTENASRLAYEALSTAYPCKK</sequence>
<evidence type="ECO:0000256" key="1">
    <source>
        <dbReference type="SAM" id="SignalP"/>
    </source>
</evidence>
<dbReference type="HOGENOM" id="CLU_166876_0_0_6"/>
<dbReference type="EMBL" id="CP000783">
    <property type="protein sequence ID" value="ABU78278.1"/>
    <property type="molecule type" value="Genomic_DNA"/>
</dbReference>
<keyword evidence="1" id="KW-0732">Signal</keyword>
<evidence type="ECO:0000313" key="3">
    <source>
        <dbReference type="EMBL" id="ABU78278.1"/>
    </source>
</evidence>